<evidence type="ECO:0000313" key="7">
    <source>
        <dbReference type="EMBL" id="KJY62295.1"/>
    </source>
</evidence>
<keyword evidence="5 6" id="KW-0472">Membrane</keyword>
<evidence type="ECO:0000256" key="1">
    <source>
        <dbReference type="ARBA" id="ARBA00004651"/>
    </source>
</evidence>
<evidence type="ECO:0000256" key="3">
    <source>
        <dbReference type="ARBA" id="ARBA00022692"/>
    </source>
</evidence>
<proteinExistence type="predicted"/>
<feature type="transmembrane region" description="Helical" evidence="6">
    <location>
        <begin position="62"/>
        <end position="82"/>
    </location>
</feature>
<dbReference type="HOGENOM" id="CLU_056469_5_3_9"/>
<dbReference type="CDD" id="cd16914">
    <property type="entry name" value="EcfT"/>
    <property type="match status" value="1"/>
</dbReference>
<accession>A0A0F4LUH6</accession>
<keyword evidence="8" id="KW-1185">Reference proteome</keyword>
<keyword evidence="3 6" id="KW-0812">Transmembrane</keyword>
<dbReference type="PANTHER" id="PTHR43723">
    <property type="entry name" value="COBALT TRANSPORT PROTEIN CBIQ"/>
    <property type="match status" value="1"/>
</dbReference>
<dbReference type="Proteomes" id="UP000033558">
    <property type="component" value="Unassembled WGS sequence"/>
</dbReference>
<dbReference type="STRING" id="1218492.JG30_04960"/>
<protein>
    <submittedName>
        <fullName evidence="7">Cobalt ABC superfamily ATP binding cassette transporter, membrane protein</fullName>
    </submittedName>
</protein>
<dbReference type="EMBL" id="JXJQ01000006">
    <property type="protein sequence ID" value="KJY62295.1"/>
    <property type="molecule type" value="Genomic_DNA"/>
</dbReference>
<comment type="caution">
    <text evidence="7">The sequence shown here is derived from an EMBL/GenBank/DDBJ whole genome shotgun (WGS) entry which is preliminary data.</text>
</comment>
<dbReference type="RefSeq" id="WP_046315923.1">
    <property type="nucleotide sequence ID" value="NZ_JBHSZT010000001.1"/>
</dbReference>
<evidence type="ECO:0000313" key="8">
    <source>
        <dbReference type="Proteomes" id="UP000033558"/>
    </source>
</evidence>
<feature type="transmembrane region" description="Helical" evidence="6">
    <location>
        <begin position="22"/>
        <end position="50"/>
    </location>
</feature>
<sequence>MLSIDKYAYSNRWAEWSPLTKAGIWLGLMILAFQPLLWLKFSMLVCVAIITVRITQVSWRQYVKWFYAILPFLFLSILGIVFTVSQQKQDLLIACHLGQTYFGLSKTMLPVGAKIGIQAFSAIIGTYWFALSTPFTQIISLLHRLHLPDNLIEITMLMYRFIFIFIESCEQIYHAQKLRFGYDTIGLTLHSSGILAQMLFQQVIVNYRKMELALAAKLYDGEFRIS</sequence>
<dbReference type="GO" id="GO:0006824">
    <property type="term" value="P:cobalt ion transport"/>
    <property type="evidence" value="ECO:0007669"/>
    <property type="project" value="InterPro"/>
</dbReference>
<dbReference type="GO" id="GO:0043190">
    <property type="term" value="C:ATP-binding cassette (ABC) transporter complex"/>
    <property type="evidence" value="ECO:0007669"/>
    <property type="project" value="InterPro"/>
</dbReference>
<organism evidence="7 8">
    <name type="scientific">Bombilactobacillus mellifer</name>
    <dbReference type="NCBI Taxonomy" id="1218492"/>
    <lineage>
        <taxon>Bacteria</taxon>
        <taxon>Bacillati</taxon>
        <taxon>Bacillota</taxon>
        <taxon>Bacilli</taxon>
        <taxon>Lactobacillales</taxon>
        <taxon>Lactobacillaceae</taxon>
        <taxon>Bombilactobacillus</taxon>
    </lineage>
</organism>
<dbReference type="InterPro" id="IPR003339">
    <property type="entry name" value="ABC/ECF_trnsptr_transmembrane"/>
</dbReference>
<keyword evidence="2" id="KW-1003">Cell membrane</keyword>
<evidence type="ECO:0000256" key="2">
    <source>
        <dbReference type="ARBA" id="ARBA00022475"/>
    </source>
</evidence>
<dbReference type="InterPro" id="IPR012809">
    <property type="entry name" value="ECF_CbiQ"/>
</dbReference>
<evidence type="ECO:0000256" key="5">
    <source>
        <dbReference type="ARBA" id="ARBA00023136"/>
    </source>
</evidence>
<keyword evidence="4 6" id="KW-1133">Transmembrane helix</keyword>
<dbReference type="Pfam" id="PF02361">
    <property type="entry name" value="CbiQ"/>
    <property type="match status" value="1"/>
</dbReference>
<name>A0A0F4LUH6_9LACO</name>
<evidence type="ECO:0000256" key="4">
    <source>
        <dbReference type="ARBA" id="ARBA00022989"/>
    </source>
</evidence>
<comment type="subcellular location">
    <subcellularLocation>
        <location evidence="1">Cell membrane</location>
        <topology evidence="1">Multi-pass membrane protein</topology>
    </subcellularLocation>
</comment>
<dbReference type="NCBIfam" id="TIGR02454">
    <property type="entry name" value="ECF_T_CbiQ"/>
    <property type="match status" value="1"/>
</dbReference>
<dbReference type="PANTHER" id="PTHR43723:SF1">
    <property type="entry name" value="COBALT TRANSPORT PROTEIN CBIQ"/>
    <property type="match status" value="1"/>
</dbReference>
<evidence type="ECO:0000256" key="6">
    <source>
        <dbReference type="SAM" id="Phobius"/>
    </source>
</evidence>
<dbReference type="AlphaFoldDB" id="A0A0F4LUH6"/>
<dbReference type="InterPro" id="IPR052770">
    <property type="entry name" value="Cobalt_transport_CbiQ"/>
</dbReference>
<dbReference type="OrthoDB" id="9815246at2"/>
<reference evidence="7 8" key="1">
    <citation type="submission" date="2015-01" db="EMBL/GenBank/DDBJ databases">
        <title>Comparative genomics of the lactic acid bacteria isolated from the honey bee gut.</title>
        <authorList>
            <person name="Ellegaard K.M."/>
            <person name="Tamarit D."/>
            <person name="Javelind E."/>
            <person name="Olofsson T."/>
            <person name="Andersson S.G."/>
            <person name="Vasquez A."/>
        </authorList>
    </citation>
    <scope>NUCLEOTIDE SEQUENCE [LARGE SCALE GENOMIC DNA]</scope>
    <source>
        <strain evidence="7 8">Bin4</strain>
    </source>
</reference>
<gene>
    <name evidence="7" type="primary">cbiQ</name>
    <name evidence="7" type="ORF">JG30_04960</name>
</gene>
<dbReference type="PATRIC" id="fig|1218492.5.peg.621"/>
<feature type="transmembrane region" description="Helical" evidence="6">
    <location>
        <begin position="111"/>
        <end position="130"/>
    </location>
</feature>